<feature type="compositionally biased region" description="Low complexity" evidence="1">
    <location>
        <begin position="83"/>
        <end position="101"/>
    </location>
</feature>
<evidence type="ECO:0000313" key="2">
    <source>
        <dbReference type="EMBL" id="EFH40319.1"/>
    </source>
</evidence>
<feature type="compositionally biased region" description="Polar residues" evidence="1">
    <location>
        <begin position="23"/>
        <end position="45"/>
    </location>
</feature>
<feature type="compositionally biased region" description="Basic residues" evidence="1">
    <location>
        <begin position="1"/>
        <end position="12"/>
    </location>
</feature>
<reference evidence="3" key="1">
    <citation type="journal article" date="2011" name="Nat. Genet.">
        <title>The Arabidopsis lyrata genome sequence and the basis of rapid genome size change.</title>
        <authorList>
            <person name="Hu T.T."/>
            <person name="Pattyn P."/>
            <person name="Bakker E.G."/>
            <person name="Cao J."/>
            <person name="Cheng J.-F."/>
            <person name="Clark R.M."/>
            <person name="Fahlgren N."/>
            <person name="Fawcett J.A."/>
            <person name="Grimwood J."/>
            <person name="Gundlach H."/>
            <person name="Haberer G."/>
            <person name="Hollister J.D."/>
            <person name="Ossowski S."/>
            <person name="Ottilar R.P."/>
            <person name="Salamov A.A."/>
            <person name="Schneeberger K."/>
            <person name="Spannagl M."/>
            <person name="Wang X."/>
            <person name="Yang L."/>
            <person name="Nasrallah M.E."/>
            <person name="Bergelson J."/>
            <person name="Carrington J.C."/>
            <person name="Gaut B.S."/>
            <person name="Schmutz J."/>
            <person name="Mayer K.F.X."/>
            <person name="Van de Peer Y."/>
            <person name="Grigoriev I.V."/>
            <person name="Nordborg M."/>
            <person name="Weigel D."/>
            <person name="Guo Y.-L."/>
        </authorList>
    </citation>
    <scope>NUCLEOTIDE SEQUENCE [LARGE SCALE GENOMIC DNA]</scope>
    <source>
        <strain evidence="3">cv. MN47</strain>
    </source>
</reference>
<evidence type="ECO:0000313" key="3">
    <source>
        <dbReference type="Proteomes" id="UP000008694"/>
    </source>
</evidence>
<protein>
    <submittedName>
        <fullName evidence="2">Predicted protein</fullName>
    </submittedName>
</protein>
<dbReference type="EMBL" id="GL348720">
    <property type="protein sequence ID" value="EFH40319.1"/>
    <property type="molecule type" value="Genomic_DNA"/>
</dbReference>
<name>D7MQ67_ARALL</name>
<dbReference type="HOGENOM" id="CLU_117837_0_0_1"/>
<evidence type="ECO:0000256" key="1">
    <source>
        <dbReference type="SAM" id="MobiDB-lite"/>
    </source>
</evidence>
<gene>
    <name evidence="2" type="ORF">ARALYDRAFT_684585</name>
</gene>
<keyword evidence="3" id="KW-1185">Reference proteome</keyword>
<organism evidence="3">
    <name type="scientific">Arabidopsis lyrata subsp. lyrata</name>
    <name type="common">Lyre-leaved rock-cress</name>
    <dbReference type="NCBI Taxonomy" id="81972"/>
    <lineage>
        <taxon>Eukaryota</taxon>
        <taxon>Viridiplantae</taxon>
        <taxon>Streptophyta</taxon>
        <taxon>Embryophyta</taxon>
        <taxon>Tracheophyta</taxon>
        <taxon>Spermatophyta</taxon>
        <taxon>Magnoliopsida</taxon>
        <taxon>eudicotyledons</taxon>
        <taxon>Gunneridae</taxon>
        <taxon>Pentapetalae</taxon>
        <taxon>rosids</taxon>
        <taxon>malvids</taxon>
        <taxon>Brassicales</taxon>
        <taxon>Brassicaceae</taxon>
        <taxon>Camelineae</taxon>
        <taxon>Arabidopsis</taxon>
    </lineage>
</organism>
<sequence>MKTRGGKGKRGRGSGSKIPPQNRPTSSGTSNRRPSTLPSQYTFTPANPDAPETQQRSIHRLASRSNQPPAPVQPPASTQHAASNRQIPSRQQRPSPQPRASVSHHSSQAQNSHEESEDEEAEGESEEDVLRDSTLPEDVLATLHDTLLIPALYYSHLSDFRAWDDMV</sequence>
<feature type="region of interest" description="Disordered" evidence="1">
    <location>
        <begin position="1"/>
        <end position="131"/>
    </location>
</feature>
<dbReference type="Gramene" id="Al_scaffold_0008_1405">
    <property type="protein sequence ID" value="Al_scaffold_0008_1405"/>
    <property type="gene ID" value="Al_scaffold_0008_1405"/>
</dbReference>
<dbReference type="Proteomes" id="UP000008694">
    <property type="component" value="Unassembled WGS sequence"/>
</dbReference>
<proteinExistence type="predicted"/>
<dbReference type="AlphaFoldDB" id="D7MQ67"/>
<accession>D7MQ67</accession>
<feature type="compositionally biased region" description="Acidic residues" evidence="1">
    <location>
        <begin position="115"/>
        <end position="129"/>
    </location>
</feature>